<keyword evidence="2" id="KW-1185">Reference proteome</keyword>
<reference evidence="1 2" key="1">
    <citation type="submission" date="2018-06" db="EMBL/GenBank/DDBJ databases">
        <title>Whole genome sequencing of Candida tropicalis (genome annotated by CSBL at Korea University).</title>
        <authorList>
            <person name="Ahn J."/>
        </authorList>
    </citation>
    <scope>NUCLEOTIDE SEQUENCE [LARGE SCALE GENOMIC DNA]</scope>
    <source>
        <strain evidence="1 2">ATCC 20962</strain>
    </source>
</reference>
<organism evidence="1 2">
    <name type="scientific">Candida viswanathii</name>
    <dbReference type="NCBI Taxonomy" id="5486"/>
    <lineage>
        <taxon>Eukaryota</taxon>
        <taxon>Fungi</taxon>
        <taxon>Dikarya</taxon>
        <taxon>Ascomycota</taxon>
        <taxon>Saccharomycotina</taxon>
        <taxon>Pichiomycetes</taxon>
        <taxon>Debaryomycetaceae</taxon>
        <taxon>Candida/Lodderomyces clade</taxon>
        <taxon>Candida</taxon>
    </lineage>
</organism>
<dbReference type="OrthoDB" id="25408at2759"/>
<accession>A0A367XME7</accession>
<sequence>MNQDPTQKIEPFLKNFLASLDTQYTPTPASTIEQYALQLGSPLKRTSSIIVNGNPIIPSMQEDSKLQFQKKWLLTPLSFHQLTSFDAHLIPGTGLFVVHFAAKVKFDQLGKNRLGESADLVHAQESIVNNGLNKAQRSVWGSWFGVDCNLIIDENFNESGLGEFINSLDYRFTYIPQDSIIKI</sequence>
<dbReference type="InterPro" id="IPR019488">
    <property type="entry name" value="Nucl_pore_RNA_shuttling_Mtr2"/>
</dbReference>
<dbReference type="AlphaFoldDB" id="A0A367XME7"/>
<dbReference type="Pfam" id="PF10429">
    <property type="entry name" value="Mtr2"/>
    <property type="match status" value="1"/>
</dbReference>
<evidence type="ECO:0000313" key="1">
    <source>
        <dbReference type="EMBL" id="RCK54738.1"/>
    </source>
</evidence>
<dbReference type="SUPFAM" id="SSF54427">
    <property type="entry name" value="NTF2-like"/>
    <property type="match status" value="1"/>
</dbReference>
<protein>
    <submittedName>
        <fullName evidence="1">mRNA transport regulator MTR2</fullName>
    </submittedName>
</protein>
<dbReference type="EMBL" id="QLNQ01000030">
    <property type="protein sequence ID" value="RCK54738.1"/>
    <property type="molecule type" value="Genomic_DNA"/>
</dbReference>
<evidence type="ECO:0000313" key="2">
    <source>
        <dbReference type="Proteomes" id="UP000253472"/>
    </source>
</evidence>
<name>A0A367XME7_9ASCO</name>
<dbReference type="STRING" id="5486.A0A367XME7"/>
<comment type="caution">
    <text evidence="1">The sequence shown here is derived from an EMBL/GenBank/DDBJ whole genome shotgun (WGS) entry which is preliminary data.</text>
</comment>
<proteinExistence type="predicted"/>
<dbReference type="InterPro" id="IPR032710">
    <property type="entry name" value="NTF2-like_dom_sf"/>
</dbReference>
<dbReference type="Proteomes" id="UP000253472">
    <property type="component" value="Unassembled WGS sequence"/>
</dbReference>
<gene>
    <name evidence="1" type="primary">MTR2_1</name>
    <name evidence="1" type="ORF">Cantr_04568</name>
</gene>
<dbReference type="Gene3D" id="3.10.450.50">
    <property type="match status" value="1"/>
</dbReference>